<protein>
    <submittedName>
        <fullName evidence="1">Uncharacterized protein</fullName>
    </submittedName>
</protein>
<dbReference type="InterPro" id="IPR043502">
    <property type="entry name" value="DNA/RNA_pol_sf"/>
</dbReference>
<keyword evidence="2" id="KW-1185">Reference proteome</keyword>
<dbReference type="Proteomes" id="UP000594454">
    <property type="component" value="Chromosome 2"/>
</dbReference>
<dbReference type="GO" id="GO:0071897">
    <property type="term" value="P:DNA biosynthetic process"/>
    <property type="evidence" value="ECO:0007669"/>
    <property type="project" value="UniProtKB-ARBA"/>
</dbReference>
<dbReference type="OrthoDB" id="6783748at2759"/>
<sequence length="163" mass="18398">MKAEVPSRRVSTEVLEPNRLSAEEYQKAANLVDEFSDVFAESSDDRGRTKLVTHRINTGDSKPIRQARRRLPLAKQPEVDKMMADMEKQGIIEPSNSPWSRWKHQFSIISSQAIISLGDQCVDLTAWNFQVQKTFPGVIAISFQACRAHLLVSFAYVAGKHVL</sequence>
<dbReference type="Gene3D" id="3.10.10.10">
    <property type="entry name" value="HIV Type 1 Reverse Transcriptase, subunit A, domain 1"/>
    <property type="match status" value="1"/>
</dbReference>
<accession>A0A7R8YRZ0</accession>
<dbReference type="EMBL" id="LR899010">
    <property type="protein sequence ID" value="CAD7082005.1"/>
    <property type="molecule type" value="Genomic_DNA"/>
</dbReference>
<organism evidence="1 2">
    <name type="scientific">Hermetia illucens</name>
    <name type="common">Black soldier fly</name>
    <dbReference type="NCBI Taxonomy" id="343691"/>
    <lineage>
        <taxon>Eukaryota</taxon>
        <taxon>Metazoa</taxon>
        <taxon>Ecdysozoa</taxon>
        <taxon>Arthropoda</taxon>
        <taxon>Hexapoda</taxon>
        <taxon>Insecta</taxon>
        <taxon>Pterygota</taxon>
        <taxon>Neoptera</taxon>
        <taxon>Endopterygota</taxon>
        <taxon>Diptera</taxon>
        <taxon>Brachycera</taxon>
        <taxon>Stratiomyomorpha</taxon>
        <taxon>Stratiomyidae</taxon>
        <taxon>Hermetiinae</taxon>
        <taxon>Hermetia</taxon>
    </lineage>
</organism>
<gene>
    <name evidence="1" type="ORF">HERILL_LOCUS5076</name>
</gene>
<evidence type="ECO:0000313" key="2">
    <source>
        <dbReference type="Proteomes" id="UP000594454"/>
    </source>
</evidence>
<reference evidence="1 2" key="1">
    <citation type="submission" date="2020-11" db="EMBL/GenBank/DDBJ databases">
        <authorList>
            <person name="Wallbank WR R."/>
            <person name="Pardo Diaz C."/>
            <person name="Kozak K."/>
            <person name="Martin S."/>
            <person name="Jiggins C."/>
            <person name="Moest M."/>
            <person name="Warren A I."/>
            <person name="Generalovic N T."/>
            <person name="Byers J.R.P. K."/>
            <person name="Montejo-Kovacevich G."/>
            <person name="Yen C E."/>
        </authorList>
    </citation>
    <scope>NUCLEOTIDE SEQUENCE [LARGE SCALE GENOMIC DNA]</scope>
</reference>
<evidence type="ECO:0000313" key="1">
    <source>
        <dbReference type="EMBL" id="CAD7082005.1"/>
    </source>
</evidence>
<name>A0A7R8YRZ0_HERIL</name>
<dbReference type="AlphaFoldDB" id="A0A7R8YRZ0"/>
<dbReference type="InParanoid" id="A0A7R8YRZ0"/>
<proteinExistence type="predicted"/>
<dbReference type="SUPFAM" id="SSF56672">
    <property type="entry name" value="DNA/RNA polymerases"/>
    <property type="match status" value="1"/>
</dbReference>